<dbReference type="RefSeq" id="WP_377021306.1">
    <property type="nucleotide sequence ID" value="NZ_JBHLTS010000010.1"/>
</dbReference>
<evidence type="ECO:0000313" key="3">
    <source>
        <dbReference type="Proteomes" id="UP001589828"/>
    </source>
</evidence>
<dbReference type="EMBL" id="JBHLTS010000010">
    <property type="protein sequence ID" value="MFC0513438.1"/>
    <property type="molecule type" value="Genomic_DNA"/>
</dbReference>
<name>A0ABV6L139_9SPHI</name>
<comment type="caution">
    <text evidence="2">The sequence shown here is derived from an EMBL/GenBank/DDBJ whole genome shotgun (WGS) entry which is preliminary data.</text>
</comment>
<evidence type="ECO:0000313" key="2">
    <source>
        <dbReference type="EMBL" id="MFC0513438.1"/>
    </source>
</evidence>
<gene>
    <name evidence="2" type="ORF">ACFFGT_04475</name>
</gene>
<evidence type="ECO:0000259" key="1">
    <source>
        <dbReference type="PROSITE" id="PS50075"/>
    </source>
</evidence>
<organism evidence="2 3">
    <name type="scientific">Mucilaginibacter angelicae</name>
    <dbReference type="NCBI Taxonomy" id="869718"/>
    <lineage>
        <taxon>Bacteria</taxon>
        <taxon>Pseudomonadati</taxon>
        <taxon>Bacteroidota</taxon>
        <taxon>Sphingobacteriia</taxon>
        <taxon>Sphingobacteriales</taxon>
        <taxon>Sphingobacteriaceae</taxon>
        <taxon>Mucilaginibacter</taxon>
    </lineage>
</organism>
<feature type="domain" description="Carrier" evidence="1">
    <location>
        <begin position="1"/>
        <end position="43"/>
    </location>
</feature>
<dbReference type="SUPFAM" id="SSF47336">
    <property type="entry name" value="ACP-like"/>
    <property type="match status" value="1"/>
</dbReference>
<proteinExistence type="predicted"/>
<dbReference type="Proteomes" id="UP001589828">
    <property type="component" value="Unassembled WGS sequence"/>
</dbReference>
<dbReference type="InterPro" id="IPR009081">
    <property type="entry name" value="PP-bd_ACP"/>
</dbReference>
<sequence length="57" mass="6762">GDSLKAMVLIKRLKKEFNINIPLKDFFQKQNIKELAEYIDNIIWLKTETVLTKEIII</sequence>
<dbReference type="InterPro" id="IPR036736">
    <property type="entry name" value="ACP-like_sf"/>
</dbReference>
<dbReference type="PROSITE" id="PS50075">
    <property type="entry name" value="CARRIER"/>
    <property type="match status" value="1"/>
</dbReference>
<feature type="non-terminal residue" evidence="2">
    <location>
        <position position="1"/>
    </location>
</feature>
<keyword evidence="3" id="KW-1185">Reference proteome</keyword>
<dbReference type="Gene3D" id="1.10.1200.10">
    <property type="entry name" value="ACP-like"/>
    <property type="match status" value="1"/>
</dbReference>
<dbReference type="Pfam" id="PF00550">
    <property type="entry name" value="PP-binding"/>
    <property type="match status" value="1"/>
</dbReference>
<accession>A0ABV6L139</accession>
<reference evidence="2 3" key="1">
    <citation type="submission" date="2024-09" db="EMBL/GenBank/DDBJ databases">
        <authorList>
            <person name="Sun Q."/>
            <person name="Mori K."/>
        </authorList>
    </citation>
    <scope>NUCLEOTIDE SEQUENCE [LARGE SCALE GENOMIC DNA]</scope>
    <source>
        <strain evidence="2 3">NCAIM B.02415</strain>
    </source>
</reference>
<protein>
    <submittedName>
        <fullName evidence="2">Acyl carrier protein</fullName>
    </submittedName>
</protein>